<accession>A0A382ERZ8</accession>
<dbReference type="SUPFAM" id="SSF51556">
    <property type="entry name" value="Metallo-dependent hydrolases"/>
    <property type="match status" value="1"/>
</dbReference>
<dbReference type="InterPro" id="IPR032466">
    <property type="entry name" value="Metal_Hydrolase"/>
</dbReference>
<feature type="domain" description="Amidohydrolase-related" evidence="2">
    <location>
        <begin position="45"/>
        <end position="138"/>
    </location>
</feature>
<dbReference type="AlphaFoldDB" id="A0A382ERZ8"/>
<protein>
    <recommendedName>
        <fullName evidence="2">Amidohydrolase-related domain-containing protein</fullName>
    </recommendedName>
</protein>
<dbReference type="InterPro" id="IPR050378">
    <property type="entry name" value="Metallo-dep_Hydrolases_sf"/>
</dbReference>
<comment type="cofactor">
    <cofactor evidence="1">
        <name>Zn(2+)</name>
        <dbReference type="ChEBI" id="CHEBI:29105"/>
    </cofactor>
</comment>
<reference evidence="3" key="1">
    <citation type="submission" date="2018-05" db="EMBL/GenBank/DDBJ databases">
        <authorList>
            <person name="Lanie J.A."/>
            <person name="Ng W.-L."/>
            <person name="Kazmierczak K.M."/>
            <person name="Andrzejewski T.M."/>
            <person name="Davidsen T.M."/>
            <person name="Wayne K.J."/>
            <person name="Tettelin H."/>
            <person name="Glass J.I."/>
            <person name="Rusch D."/>
            <person name="Podicherti R."/>
            <person name="Tsui H.-C.T."/>
            <person name="Winkler M.E."/>
        </authorList>
    </citation>
    <scope>NUCLEOTIDE SEQUENCE</scope>
</reference>
<dbReference type="PANTHER" id="PTHR11647:SF1">
    <property type="entry name" value="COLLAPSIN RESPONSE MEDIATOR PROTEIN"/>
    <property type="match status" value="1"/>
</dbReference>
<sequence>MIQGGTLVTASESTRADLLVRDGKIASIGSQLPNTSTVIDARGKLVMPGGIDSHVHLQHPIDRLSIETADDFHTGTVAAACGGVTSIVDFALQRHGETLRQAVRRRLRDANEQPVIDYGFHIIVTDVRDDVLEEIPALIEEGFPSYKIYMTYADKVVHDDALLRLLEVTAANDGLA</sequence>
<dbReference type="EMBL" id="UINC01045865">
    <property type="protein sequence ID" value="SVB53139.1"/>
    <property type="molecule type" value="Genomic_DNA"/>
</dbReference>
<proteinExistence type="predicted"/>
<dbReference type="SUPFAM" id="SSF51338">
    <property type="entry name" value="Composite domain of metallo-dependent hydrolases"/>
    <property type="match status" value="1"/>
</dbReference>
<dbReference type="Pfam" id="PF01979">
    <property type="entry name" value="Amidohydro_1"/>
    <property type="match status" value="1"/>
</dbReference>
<dbReference type="GO" id="GO:0005829">
    <property type="term" value="C:cytosol"/>
    <property type="evidence" value="ECO:0007669"/>
    <property type="project" value="TreeGrafter"/>
</dbReference>
<gene>
    <name evidence="3" type="ORF">METZ01_LOCUS205993</name>
</gene>
<name>A0A382ERZ8_9ZZZZ</name>
<dbReference type="GO" id="GO:0016812">
    <property type="term" value="F:hydrolase activity, acting on carbon-nitrogen (but not peptide) bonds, in cyclic amides"/>
    <property type="evidence" value="ECO:0007669"/>
    <property type="project" value="TreeGrafter"/>
</dbReference>
<dbReference type="InterPro" id="IPR011059">
    <property type="entry name" value="Metal-dep_hydrolase_composite"/>
</dbReference>
<dbReference type="Gene3D" id="3.20.20.140">
    <property type="entry name" value="Metal-dependent hydrolases"/>
    <property type="match status" value="1"/>
</dbReference>
<evidence type="ECO:0000313" key="3">
    <source>
        <dbReference type="EMBL" id="SVB53139.1"/>
    </source>
</evidence>
<feature type="non-terminal residue" evidence="3">
    <location>
        <position position="176"/>
    </location>
</feature>
<evidence type="ECO:0000256" key="1">
    <source>
        <dbReference type="ARBA" id="ARBA00001947"/>
    </source>
</evidence>
<organism evidence="3">
    <name type="scientific">marine metagenome</name>
    <dbReference type="NCBI Taxonomy" id="408172"/>
    <lineage>
        <taxon>unclassified sequences</taxon>
        <taxon>metagenomes</taxon>
        <taxon>ecological metagenomes</taxon>
    </lineage>
</organism>
<dbReference type="InterPro" id="IPR006680">
    <property type="entry name" value="Amidohydro-rel"/>
</dbReference>
<dbReference type="PANTHER" id="PTHR11647">
    <property type="entry name" value="HYDRANTOINASE/DIHYDROPYRIMIDINASE FAMILY MEMBER"/>
    <property type="match status" value="1"/>
</dbReference>
<evidence type="ECO:0000259" key="2">
    <source>
        <dbReference type="Pfam" id="PF01979"/>
    </source>
</evidence>